<feature type="active site" evidence="8">
    <location>
        <position position="842"/>
    </location>
</feature>
<feature type="domain" description="BAH" evidence="13">
    <location>
        <begin position="503"/>
        <end position="619"/>
    </location>
</feature>
<reference evidence="15" key="1">
    <citation type="submission" date="2025-08" db="UniProtKB">
        <authorList>
            <consortium name="RefSeq"/>
        </authorList>
    </citation>
    <scope>IDENTIFICATION</scope>
    <source>
        <tissue evidence="15">Seedling</tissue>
    </source>
</reference>
<evidence type="ECO:0000313" key="14">
    <source>
        <dbReference type="Proteomes" id="UP001652623"/>
    </source>
</evidence>
<dbReference type="InterPro" id="IPR016197">
    <property type="entry name" value="Chromo-like_dom_sf"/>
</dbReference>
<dbReference type="InterPro" id="IPR001025">
    <property type="entry name" value="BAH_dom"/>
</dbReference>
<evidence type="ECO:0000256" key="3">
    <source>
        <dbReference type="ARBA" id="ARBA00022679"/>
    </source>
</evidence>
<evidence type="ECO:0000256" key="9">
    <source>
        <dbReference type="RuleBase" id="RU000416"/>
    </source>
</evidence>
<dbReference type="PROSITE" id="PS00094">
    <property type="entry name" value="C5_MTASE_1"/>
    <property type="match status" value="1"/>
</dbReference>
<dbReference type="PANTHER" id="PTHR10629">
    <property type="entry name" value="CYTOSINE-SPECIFIC METHYLTRANSFERASE"/>
    <property type="match status" value="1"/>
</dbReference>
<dbReference type="Pfam" id="PF00145">
    <property type="entry name" value="DNA_methylase"/>
    <property type="match status" value="1"/>
</dbReference>
<dbReference type="SMART" id="SM00439">
    <property type="entry name" value="BAH"/>
    <property type="match status" value="1"/>
</dbReference>
<dbReference type="Gene3D" id="3.40.50.150">
    <property type="entry name" value="Vaccinia Virus protein VP39"/>
    <property type="match status" value="1"/>
</dbReference>
<dbReference type="RefSeq" id="XP_048320094.2">
    <property type="nucleotide sequence ID" value="XM_048464137.2"/>
</dbReference>
<dbReference type="Gene3D" id="2.30.30.490">
    <property type="match status" value="1"/>
</dbReference>
<sequence>MTPPPTSESKSESVGSKSESLIVIGEEEEEDIADEEDRPKPLNMYHPNSSADKISLRKSPRLNPIPKELKPRNVARKWRYVGPEMRQRRSPRLSTGANGNAETSQRELADSPAKKLKMNSPAMNSGVEFARKSTRFASPVVVVSGGHAIGNAVTILSELADSAAKRETKRVKMEYGNCGWRDVAAEFVRRSPRFSTSVIAADIGKSMSDFVRVRSQKSKSQNLKPNLRIYHYSGKEEEKDSTLECFEEECRRRSPGPTLTQSGIDSGFSKASMQKISMKKVVSPKNGSVEPLSSKSLNLTTISIKKREKHPLPRELTLNGNCDTVPMLLKCYETQFFGEKQVRRSPRLVSATKNGVGEDVKMDMETLDETSTRSTGCSSSLAIAERIRTNSNGEHLQCPRGVTDAENVIPKCTSANLLESYEKQHPEKIRTQISSKNKQKSGDCTFFIGDPVPNEEAQERWRWRYELKSKRPNAQTLKLNDDDEDEVVLDVECHFAQAKIHNNIFSLGDCAYIQGDEKQKHVGRIIEFFRTTSGEEYFRVQWFYRVEDTIIKEEGAFHDKRRLFYSTVMNDNLIDCIISKVNVSQLSPRVGVKLNSISPSDFYYDMEYCVDYSTFRSLVMDDSRYNHYMATPSGIETVTTTGTSPSLKNKAATKNYTEELALLDLYCGCGGMSTGLCLGAKLSSVNLVTRWALDSDESACESLKLNHPRTHVRNEAAEDFLELLREWEKLCKRYKLNDVERTCLSRSETSALAEKEDKVFTREFEVSRLVDICYGDPNKTGKRGLNFKVHWKGYSSSEDTWEPVEGLRNCQERLREFVRNGMKLKILPLPGSADVICGGPPCQGISGYNRFRNIDSPLEDERNRQIIVFMDIVKFLKPRYVLMENVPDILRFDKASLGRYAISRLVHMKYQARLGMIAAGCYGLPQFRLRVFLWGAHHSENLPQFPLPTHDVVVRYWPPAEFERNTVAYDEDQPRELENAVVLQDAISELPAVTNDETREEMPYQNPPETEFQRFIRSTKFEMTGSAVDGTKEAEFLLYDHRAYQLNVDDFLRVCQIPKRKGANFRDLPGVIVGGDNVARRDPYNNALLPSGKSLVPDFAFTFEQGKSKRPYARLWWDETVPTVVTVPNCHNQTALHPDQDRILTIREYARLQGFPDYYRFCGTIKQRYCQLGNAVAVPVARALGYALGLAIQKRSGNEPLMTLPSKFSHSNYFQLEKVLSQETDQ</sequence>
<organism evidence="14 15">
    <name type="scientific">Ziziphus jujuba</name>
    <name type="common">Chinese jujube</name>
    <name type="synonym">Ziziphus sativa</name>
    <dbReference type="NCBI Taxonomy" id="326968"/>
    <lineage>
        <taxon>Eukaryota</taxon>
        <taxon>Viridiplantae</taxon>
        <taxon>Streptophyta</taxon>
        <taxon>Embryophyta</taxon>
        <taxon>Tracheophyta</taxon>
        <taxon>Spermatophyta</taxon>
        <taxon>Magnoliopsida</taxon>
        <taxon>eudicotyledons</taxon>
        <taxon>Gunneridae</taxon>
        <taxon>Pentapetalae</taxon>
        <taxon>rosids</taxon>
        <taxon>fabids</taxon>
        <taxon>Rosales</taxon>
        <taxon>Rhamnaceae</taxon>
        <taxon>Paliureae</taxon>
        <taxon>Ziziphus</taxon>
    </lineage>
</organism>
<dbReference type="PROSITE" id="PS50013">
    <property type="entry name" value="CHROMO_2"/>
    <property type="match status" value="1"/>
</dbReference>
<evidence type="ECO:0000256" key="4">
    <source>
        <dbReference type="ARBA" id="ARBA00022691"/>
    </source>
</evidence>
<keyword evidence="6" id="KW-0539">Nucleus</keyword>
<dbReference type="SMART" id="SM00298">
    <property type="entry name" value="CHROMO"/>
    <property type="match status" value="1"/>
</dbReference>
<dbReference type="InterPro" id="IPR050390">
    <property type="entry name" value="C5-Methyltransferase"/>
</dbReference>
<proteinExistence type="inferred from homology"/>
<dbReference type="Gene3D" id="3.90.120.10">
    <property type="entry name" value="DNA Methylase, subunit A, domain 2"/>
    <property type="match status" value="1"/>
</dbReference>
<feature type="region of interest" description="Disordered" evidence="11">
    <location>
        <begin position="1"/>
        <end position="67"/>
    </location>
</feature>
<dbReference type="PROSITE" id="PS51679">
    <property type="entry name" value="SAM_MT_C5"/>
    <property type="match status" value="1"/>
</dbReference>
<evidence type="ECO:0000259" key="12">
    <source>
        <dbReference type="PROSITE" id="PS50013"/>
    </source>
</evidence>
<evidence type="ECO:0000256" key="8">
    <source>
        <dbReference type="PROSITE-ProRule" id="PRU01016"/>
    </source>
</evidence>
<dbReference type="NCBIfam" id="TIGR00675">
    <property type="entry name" value="dcm"/>
    <property type="match status" value="1"/>
</dbReference>
<dbReference type="InterPro" id="IPR023780">
    <property type="entry name" value="Chromo_domain"/>
</dbReference>
<keyword evidence="5" id="KW-0238">DNA-binding</keyword>
<dbReference type="EC" id="2.1.1.37" evidence="10"/>
<dbReference type="PROSITE" id="PS51038">
    <property type="entry name" value="BAH"/>
    <property type="match status" value="1"/>
</dbReference>
<dbReference type="InterPro" id="IPR029063">
    <property type="entry name" value="SAM-dependent_MTases_sf"/>
</dbReference>
<dbReference type="Pfam" id="PF01426">
    <property type="entry name" value="BAH"/>
    <property type="match status" value="1"/>
</dbReference>
<evidence type="ECO:0000256" key="11">
    <source>
        <dbReference type="SAM" id="MobiDB-lite"/>
    </source>
</evidence>
<dbReference type="GeneID" id="107434359"/>
<keyword evidence="4 8" id="KW-0949">S-adenosyl-L-methionine</keyword>
<feature type="compositionally biased region" description="Basic and acidic residues" evidence="11">
    <location>
        <begin position="104"/>
        <end position="113"/>
    </location>
</feature>
<evidence type="ECO:0000256" key="1">
    <source>
        <dbReference type="ARBA" id="ARBA00004123"/>
    </source>
</evidence>
<evidence type="ECO:0000256" key="10">
    <source>
        <dbReference type="RuleBase" id="RU000417"/>
    </source>
</evidence>
<gene>
    <name evidence="15" type="primary">LOC107434359</name>
</gene>
<comment type="subcellular location">
    <subcellularLocation>
        <location evidence="1">Nucleus</location>
    </subcellularLocation>
</comment>
<name>A0ABM3I3X1_ZIZJJ</name>
<dbReference type="InterPro" id="IPR000953">
    <property type="entry name" value="Chromo/chromo_shadow_dom"/>
</dbReference>
<evidence type="ECO:0000313" key="15">
    <source>
        <dbReference type="RefSeq" id="XP_048320094.2"/>
    </source>
</evidence>
<dbReference type="CDD" id="cd18635">
    <property type="entry name" value="CD_CMT3_like"/>
    <property type="match status" value="1"/>
</dbReference>
<dbReference type="SUPFAM" id="SSF53335">
    <property type="entry name" value="S-adenosyl-L-methionine-dependent methyltransferases"/>
    <property type="match status" value="1"/>
</dbReference>
<dbReference type="Pfam" id="PF00385">
    <property type="entry name" value="Chromo"/>
    <property type="match status" value="1"/>
</dbReference>
<evidence type="ECO:0000256" key="2">
    <source>
        <dbReference type="ARBA" id="ARBA00022603"/>
    </source>
</evidence>
<keyword evidence="3 8" id="KW-0808">Transferase</keyword>
<evidence type="ECO:0000259" key="13">
    <source>
        <dbReference type="PROSITE" id="PS51038"/>
    </source>
</evidence>
<protein>
    <recommendedName>
        <fullName evidence="10">Cytosine-specific methyltransferase</fullName>
        <ecNumber evidence="10">2.1.1.37</ecNumber>
    </recommendedName>
</protein>
<evidence type="ECO:0000256" key="7">
    <source>
        <dbReference type="ARBA" id="ARBA00047422"/>
    </source>
</evidence>
<accession>A0ABM3I3X1</accession>
<evidence type="ECO:0000256" key="6">
    <source>
        <dbReference type="ARBA" id="ARBA00023242"/>
    </source>
</evidence>
<feature type="domain" description="Chromo" evidence="12">
    <location>
        <begin position="764"/>
        <end position="817"/>
    </location>
</feature>
<dbReference type="PANTHER" id="PTHR10629:SF34">
    <property type="entry name" value="DNA (CYTOSINE-5)-METHYLTRANSFERASE CMT2"/>
    <property type="match status" value="1"/>
</dbReference>
<dbReference type="InterPro" id="IPR001525">
    <property type="entry name" value="C5_MeTfrase"/>
</dbReference>
<evidence type="ECO:0000256" key="5">
    <source>
        <dbReference type="ARBA" id="ARBA00023125"/>
    </source>
</evidence>
<feature type="compositionally biased region" description="Acidic residues" evidence="11">
    <location>
        <begin position="25"/>
        <end position="36"/>
    </location>
</feature>
<feature type="region of interest" description="Disordered" evidence="11">
    <location>
        <begin position="84"/>
        <end position="119"/>
    </location>
</feature>
<comment type="similarity">
    <text evidence="8 9">Belongs to the class I-like SAM-binding methyltransferase superfamily. C5-methyltransferase family.</text>
</comment>
<dbReference type="InterPro" id="IPR018117">
    <property type="entry name" value="C5_DNA_meth_AS"/>
</dbReference>
<keyword evidence="2 8" id="KW-0489">Methyltransferase</keyword>
<keyword evidence="14" id="KW-1185">Reference proteome</keyword>
<dbReference type="InterPro" id="IPR043151">
    <property type="entry name" value="BAH_sf"/>
</dbReference>
<dbReference type="PRINTS" id="PR00105">
    <property type="entry name" value="C5METTRFRASE"/>
</dbReference>
<dbReference type="SUPFAM" id="SSF54160">
    <property type="entry name" value="Chromo domain-like"/>
    <property type="match status" value="1"/>
</dbReference>
<dbReference type="Proteomes" id="UP001652623">
    <property type="component" value="Chromosome 6"/>
</dbReference>
<feature type="compositionally biased region" description="Polar residues" evidence="11">
    <location>
        <begin position="92"/>
        <end position="103"/>
    </location>
</feature>
<comment type="catalytic activity">
    <reaction evidence="7 10">
        <text>a 2'-deoxycytidine in DNA + S-adenosyl-L-methionine = a 5-methyl-2'-deoxycytidine in DNA + S-adenosyl-L-homocysteine + H(+)</text>
        <dbReference type="Rhea" id="RHEA:13681"/>
        <dbReference type="Rhea" id="RHEA-COMP:11369"/>
        <dbReference type="Rhea" id="RHEA-COMP:11370"/>
        <dbReference type="ChEBI" id="CHEBI:15378"/>
        <dbReference type="ChEBI" id="CHEBI:57856"/>
        <dbReference type="ChEBI" id="CHEBI:59789"/>
        <dbReference type="ChEBI" id="CHEBI:85452"/>
        <dbReference type="ChEBI" id="CHEBI:85454"/>
        <dbReference type="EC" id="2.1.1.37"/>
    </reaction>
</comment>